<dbReference type="Pfam" id="PF00149">
    <property type="entry name" value="Metallophos"/>
    <property type="match status" value="1"/>
</dbReference>
<dbReference type="SUPFAM" id="SSF49363">
    <property type="entry name" value="Purple acid phosphatase, N-terminal domain"/>
    <property type="match status" value="1"/>
</dbReference>
<dbReference type="EMBL" id="JADOUE010000001">
    <property type="protein sequence ID" value="MBG6121637.1"/>
    <property type="molecule type" value="Genomic_DNA"/>
</dbReference>
<sequence>MSWTSYTHAHLPYFIEQVPVPTDSEVYIRLADAPRSALTQVHYDPTPRTYHQVTIDGLEPGRSYYFEARSDGVRAVPNLISTSIIDPMTRDGVFTTLTPPPGEYVQTVVVLNDTHVGLGEHLVKGTGETPYSYFVLEDSLKEIAALAPSAVVINGDVTSEGRPHELRVARRLLDAYGKEKQDYFLTRGNHDRPHRGSEDPRANYESGTVLAPELARGTAETSSAKYAADPFYDNVNDFFDLPYQQMWATRKGNLRLIGLDSADANNPAGGTMHDEQLAAFEAELQSDPHLPTICFTHHPLTRQQALTAFGSRPFLLDKRSATRVEELEAAVPGVFAHYSGHTHRGRRSKGHIATNVDFIEAPASGEYPDTYTVVKFYTGGFTQTTHRPDTERVRGRMVPERWSSHGVLPEGTLYRTDHRNFTVVRDLSALA</sequence>
<dbReference type="PANTHER" id="PTHR43143">
    <property type="entry name" value="METALLOPHOSPHOESTERASE, CALCINEURIN SUPERFAMILY"/>
    <property type="match status" value="1"/>
</dbReference>
<dbReference type="AlphaFoldDB" id="A0A931DWN9"/>
<keyword evidence="4" id="KW-1185">Reference proteome</keyword>
<dbReference type="GO" id="GO:0003993">
    <property type="term" value="F:acid phosphatase activity"/>
    <property type="evidence" value="ECO:0007669"/>
    <property type="project" value="InterPro"/>
</dbReference>
<dbReference type="PANTHER" id="PTHR43143:SF1">
    <property type="entry name" value="SERINE_THREONINE-PROTEIN PHOSPHATASE CPPED1"/>
    <property type="match status" value="1"/>
</dbReference>
<accession>A0A931DWN9</accession>
<protein>
    <recommendedName>
        <fullName evidence="2">Calcineurin-like phosphoesterase domain-containing protein</fullName>
    </recommendedName>
</protein>
<dbReference type="InterPro" id="IPR051918">
    <property type="entry name" value="STPP_CPPED1"/>
</dbReference>
<evidence type="ECO:0000313" key="3">
    <source>
        <dbReference type="EMBL" id="MBG6121637.1"/>
    </source>
</evidence>
<evidence type="ECO:0000313" key="4">
    <source>
        <dbReference type="Proteomes" id="UP000658613"/>
    </source>
</evidence>
<keyword evidence="1" id="KW-0732">Signal</keyword>
<dbReference type="InterPro" id="IPR008963">
    <property type="entry name" value="Purple_acid_Pase-like_N"/>
</dbReference>
<dbReference type="Gene3D" id="3.60.21.10">
    <property type="match status" value="1"/>
</dbReference>
<comment type="caution">
    <text evidence="3">The sequence shown here is derived from an EMBL/GenBank/DDBJ whole genome shotgun (WGS) entry which is preliminary data.</text>
</comment>
<dbReference type="InterPro" id="IPR004843">
    <property type="entry name" value="Calcineurin-like_PHP"/>
</dbReference>
<dbReference type="RefSeq" id="WP_196824156.1">
    <property type="nucleotide sequence ID" value="NZ_CP046980.1"/>
</dbReference>
<name>A0A931DWN9_9CORY</name>
<gene>
    <name evidence="3" type="ORF">IW254_000606</name>
</gene>
<dbReference type="Proteomes" id="UP000658613">
    <property type="component" value="Unassembled WGS sequence"/>
</dbReference>
<feature type="domain" description="Calcineurin-like phosphoesterase" evidence="2">
    <location>
        <begin position="107"/>
        <end position="344"/>
    </location>
</feature>
<evidence type="ECO:0000256" key="1">
    <source>
        <dbReference type="ARBA" id="ARBA00022729"/>
    </source>
</evidence>
<reference evidence="3" key="1">
    <citation type="submission" date="2020-11" db="EMBL/GenBank/DDBJ databases">
        <title>Sequencing the genomes of 1000 actinobacteria strains.</title>
        <authorList>
            <person name="Klenk H.-P."/>
        </authorList>
    </citation>
    <scope>NUCLEOTIDE SEQUENCE</scope>
    <source>
        <strain evidence="3">DSM 45632</strain>
    </source>
</reference>
<dbReference type="GO" id="GO:0046872">
    <property type="term" value="F:metal ion binding"/>
    <property type="evidence" value="ECO:0007669"/>
    <property type="project" value="InterPro"/>
</dbReference>
<proteinExistence type="predicted"/>
<organism evidence="3 4">
    <name type="scientific">Corynebacterium aquatimens</name>
    <dbReference type="NCBI Taxonomy" id="1190508"/>
    <lineage>
        <taxon>Bacteria</taxon>
        <taxon>Bacillati</taxon>
        <taxon>Actinomycetota</taxon>
        <taxon>Actinomycetes</taxon>
        <taxon>Mycobacteriales</taxon>
        <taxon>Corynebacteriaceae</taxon>
        <taxon>Corynebacterium</taxon>
    </lineage>
</organism>
<dbReference type="SUPFAM" id="SSF56300">
    <property type="entry name" value="Metallo-dependent phosphatases"/>
    <property type="match status" value="1"/>
</dbReference>
<evidence type="ECO:0000259" key="2">
    <source>
        <dbReference type="Pfam" id="PF00149"/>
    </source>
</evidence>
<dbReference type="InterPro" id="IPR029052">
    <property type="entry name" value="Metallo-depent_PP-like"/>
</dbReference>